<reference evidence="2" key="1">
    <citation type="submission" date="2023-03" db="EMBL/GenBank/DDBJ databases">
        <title>Massive genome expansion in bonnet fungi (Mycena s.s.) driven by repeated elements and novel gene families across ecological guilds.</title>
        <authorList>
            <consortium name="Lawrence Berkeley National Laboratory"/>
            <person name="Harder C.B."/>
            <person name="Miyauchi S."/>
            <person name="Viragh M."/>
            <person name="Kuo A."/>
            <person name="Thoen E."/>
            <person name="Andreopoulos B."/>
            <person name="Lu D."/>
            <person name="Skrede I."/>
            <person name="Drula E."/>
            <person name="Henrissat B."/>
            <person name="Morin E."/>
            <person name="Kohler A."/>
            <person name="Barry K."/>
            <person name="LaButti K."/>
            <person name="Morin E."/>
            <person name="Salamov A."/>
            <person name="Lipzen A."/>
            <person name="Mereny Z."/>
            <person name="Hegedus B."/>
            <person name="Baldrian P."/>
            <person name="Stursova M."/>
            <person name="Weitz H."/>
            <person name="Taylor A."/>
            <person name="Grigoriev I.V."/>
            <person name="Nagy L.G."/>
            <person name="Martin F."/>
            <person name="Kauserud H."/>
        </authorList>
    </citation>
    <scope>NUCLEOTIDE SEQUENCE</scope>
    <source>
        <strain evidence="2">9284</strain>
    </source>
</reference>
<dbReference type="SUPFAM" id="SSF81383">
    <property type="entry name" value="F-box domain"/>
    <property type="match status" value="1"/>
</dbReference>
<accession>A0AAD7G0G5</accession>
<feature type="domain" description="F-box" evidence="1">
    <location>
        <begin position="2"/>
        <end position="48"/>
    </location>
</feature>
<keyword evidence="3" id="KW-1185">Reference proteome</keyword>
<dbReference type="EMBL" id="JARKIF010000002">
    <property type="protein sequence ID" value="KAJ7647778.1"/>
    <property type="molecule type" value="Genomic_DNA"/>
</dbReference>
<name>A0AAD7G0G5_9AGAR</name>
<dbReference type="SMART" id="SM00256">
    <property type="entry name" value="FBOX"/>
    <property type="match status" value="1"/>
</dbReference>
<dbReference type="Proteomes" id="UP001221142">
    <property type="component" value="Unassembled WGS sequence"/>
</dbReference>
<organism evidence="2 3">
    <name type="scientific">Roridomyces roridus</name>
    <dbReference type="NCBI Taxonomy" id="1738132"/>
    <lineage>
        <taxon>Eukaryota</taxon>
        <taxon>Fungi</taxon>
        <taxon>Dikarya</taxon>
        <taxon>Basidiomycota</taxon>
        <taxon>Agaricomycotina</taxon>
        <taxon>Agaricomycetes</taxon>
        <taxon>Agaricomycetidae</taxon>
        <taxon>Agaricales</taxon>
        <taxon>Marasmiineae</taxon>
        <taxon>Mycenaceae</taxon>
        <taxon>Roridomyces</taxon>
    </lineage>
</organism>
<sequence length="464" mass="51554">MVILLVDLPVDVLFHVVSHMRLQDAPSLAGVSRTLRALSTDRTFWVIALKTSPSMHSVCNPHKIDDLHSMDLVALKELARQTIISDIHLSHLDENWSRPRPQIMGDVRRWKLGDRSILEANHLFQFPGSELFIFYSGKLLKWFDFETGESSLLLGLDGYVGSAAYDFLPDKSVLLGLALRGGSRFNVPMLVFINIRRDKNGLTARVVFHPPLDTDSDCQKPFVSSRIVGAVQSLAGETQILAYDLLSGASAVIETDIPLNYTISKRLDFSFYKESLYMLADEGRRAIVYCCPRESLPYGNHCAKRSFITFGEPEPMQFSTKIWKRRGPVCSQMLPDASFVKIHDSLGSPGSHFVTTFRFWDRADLWPTARPREMIMSGMCSGELTMHISPTGQNVVASLLMPGQQGCSLVLVRSHASRESCSSHELELPVGAGGGPPPNVLAVDDYRGVVWLIEGGDLMAVPYA</sequence>
<dbReference type="PROSITE" id="PS50181">
    <property type="entry name" value="FBOX"/>
    <property type="match status" value="1"/>
</dbReference>
<comment type="caution">
    <text evidence="2">The sequence shown here is derived from an EMBL/GenBank/DDBJ whole genome shotgun (WGS) entry which is preliminary data.</text>
</comment>
<protein>
    <recommendedName>
        <fullName evidence="1">F-box domain-containing protein</fullName>
    </recommendedName>
</protein>
<dbReference type="InterPro" id="IPR001810">
    <property type="entry name" value="F-box_dom"/>
</dbReference>
<dbReference type="InterPro" id="IPR036047">
    <property type="entry name" value="F-box-like_dom_sf"/>
</dbReference>
<dbReference type="Pfam" id="PF00646">
    <property type="entry name" value="F-box"/>
    <property type="match status" value="1"/>
</dbReference>
<evidence type="ECO:0000259" key="1">
    <source>
        <dbReference type="PROSITE" id="PS50181"/>
    </source>
</evidence>
<evidence type="ECO:0000313" key="3">
    <source>
        <dbReference type="Proteomes" id="UP001221142"/>
    </source>
</evidence>
<dbReference type="AlphaFoldDB" id="A0AAD7G0G5"/>
<gene>
    <name evidence="2" type="ORF">FB45DRAFT_894405</name>
</gene>
<proteinExistence type="predicted"/>
<evidence type="ECO:0000313" key="2">
    <source>
        <dbReference type="EMBL" id="KAJ7647778.1"/>
    </source>
</evidence>